<dbReference type="InterPro" id="IPR007244">
    <property type="entry name" value="Naa35_N"/>
</dbReference>
<dbReference type="GO" id="GO:0008340">
    <property type="term" value="P:determination of adult lifespan"/>
    <property type="evidence" value="ECO:0007669"/>
    <property type="project" value="EnsemblMetazoa"/>
</dbReference>
<sequence>MPAVNETPAESEDISAVFFELCDKLEIGELVTSSNFRLSEVMSAIELAEPKMDVGVGSDKILSLESARENGTFAEDYPLHLAVIDATLSMLVAWLEGSSLASTIWTNILLLECSNVNHKTYTPLVNGINLLVRNIHALVSSVGNLEELPEDFNPQEIFQNTQFPSRDDVVGALRKRSAELTEEGKKLKVKTKRAEEVEIRLAIATRLELVAGFLEILGWLVPPDIEDPNYHQNYSLYTTPKSSLKKDHVNVNENENDNENENENTKSADPTPDCDDVDEICDEEDDLYDDDVEIRFFPNFTSAAVAAERLAKSAQAIHETVKFGRHSPDGVDGDYTWLPCFDQKACIHFIPACFPRSVTIPSRKNAACWLVHCARRIHDLSITTPSSTRDLNHLFYYARTFTLTGCVLTRSLLQICMFPADNHLCGDPHRTLAAPIELSLKQQYEPQIQDKESPVYKDDEAQQLYLRFINYMVKASISVYTSLGCNLSRQRDRLEIAIEELGAMQCHAMKVEERIDEVLVAEGIVEKKEDNISYNSISTFVFHNMVAVIHHYYEIGFRMDLYVPYEFTYIFWFLSEVEAKWMLTTMERSHEIQIKTWKASELVKFLCILMRK</sequence>
<dbReference type="EnsemblMetazoa" id="CJA19009.1">
    <property type="protein sequence ID" value="CJA19009.1"/>
    <property type="gene ID" value="WBGene00138213"/>
</dbReference>
<evidence type="ECO:0000256" key="3">
    <source>
        <dbReference type="ARBA" id="ARBA00022490"/>
    </source>
</evidence>
<evidence type="ECO:0000256" key="1">
    <source>
        <dbReference type="ARBA" id="ARBA00004496"/>
    </source>
</evidence>
<evidence type="ECO:0000256" key="4">
    <source>
        <dbReference type="ARBA" id="ARBA00030494"/>
    </source>
</evidence>
<comment type="subcellular location">
    <subcellularLocation>
        <location evidence="1">Cytoplasm</location>
    </subcellularLocation>
</comment>
<proteinExistence type="inferred from homology"/>
<organism evidence="8 9">
    <name type="scientific">Caenorhabditis japonica</name>
    <dbReference type="NCBI Taxonomy" id="281687"/>
    <lineage>
        <taxon>Eukaryota</taxon>
        <taxon>Metazoa</taxon>
        <taxon>Ecdysozoa</taxon>
        <taxon>Nematoda</taxon>
        <taxon>Chromadorea</taxon>
        <taxon>Rhabditida</taxon>
        <taxon>Rhabditina</taxon>
        <taxon>Rhabditomorpha</taxon>
        <taxon>Rhabditoidea</taxon>
        <taxon>Rhabditidae</taxon>
        <taxon>Peloderinae</taxon>
        <taxon>Caenorhabditis</taxon>
    </lineage>
</organism>
<dbReference type="GO" id="GO:1990170">
    <property type="term" value="P:stress response to cadmium ion"/>
    <property type="evidence" value="ECO:0007669"/>
    <property type="project" value="EnsemblMetazoa"/>
</dbReference>
<dbReference type="Pfam" id="PF04112">
    <property type="entry name" value="Mak10"/>
    <property type="match status" value="1"/>
</dbReference>
<dbReference type="GO" id="GO:0040024">
    <property type="term" value="P:dauer larval development"/>
    <property type="evidence" value="ECO:0007669"/>
    <property type="project" value="EnsemblMetazoa"/>
</dbReference>
<dbReference type="GO" id="GO:1990169">
    <property type="term" value="P:stress response to copper ion"/>
    <property type="evidence" value="ECO:0007669"/>
    <property type="project" value="EnsemblMetazoa"/>
</dbReference>
<accession>A0A8R1E3H1</accession>
<dbReference type="PANTHER" id="PTHR21373">
    <property type="entry name" value="GLUCOSE REPRESSIBLE PROTEIN MAK10"/>
    <property type="match status" value="1"/>
</dbReference>
<name>A0A8R1E3H1_CAEJA</name>
<feature type="domain" description="NAA35-like TPR repeats" evidence="7">
    <location>
        <begin position="387"/>
        <end position="589"/>
    </location>
</feature>
<reference evidence="9" key="1">
    <citation type="submission" date="2010-08" db="EMBL/GenBank/DDBJ databases">
        <authorList>
            <consortium name="Caenorhabditis japonica Sequencing Consortium"/>
            <person name="Wilson R.K."/>
        </authorList>
    </citation>
    <scope>NUCLEOTIDE SEQUENCE [LARGE SCALE GENOMIC DNA]</scope>
    <source>
        <strain evidence="9">DF5081</strain>
    </source>
</reference>
<dbReference type="GO" id="GO:1990359">
    <property type="term" value="P:stress response to zinc ion"/>
    <property type="evidence" value="ECO:0007669"/>
    <property type="project" value="EnsemblMetazoa"/>
</dbReference>
<feature type="domain" description="NAA35-like N-terminal" evidence="6">
    <location>
        <begin position="28"/>
        <end position="114"/>
    </location>
</feature>
<dbReference type="GO" id="GO:0031417">
    <property type="term" value="C:NatC complex"/>
    <property type="evidence" value="ECO:0007669"/>
    <property type="project" value="InterPro"/>
</dbReference>
<evidence type="ECO:0000313" key="8">
    <source>
        <dbReference type="EnsemblMetazoa" id="CJA19009.1"/>
    </source>
</evidence>
<evidence type="ECO:0000256" key="5">
    <source>
        <dbReference type="SAM" id="MobiDB-lite"/>
    </source>
</evidence>
<protein>
    <recommendedName>
        <fullName evidence="4">Protein MAK10 homolog</fullName>
    </recommendedName>
</protein>
<dbReference type="PANTHER" id="PTHR21373:SF0">
    <property type="entry name" value="N-ALPHA-ACETYLTRANSFERASE 35, NATC AUXILIARY SUBUNIT"/>
    <property type="match status" value="1"/>
</dbReference>
<dbReference type="Pfam" id="PF25789">
    <property type="entry name" value="TPR_NAA35"/>
    <property type="match status" value="1"/>
</dbReference>
<keyword evidence="3" id="KW-0963">Cytoplasm</keyword>
<feature type="region of interest" description="Disordered" evidence="5">
    <location>
        <begin position="252"/>
        <end position="276"/>
    </location>
</feature>
<dbReference type="GO" id="GO:1901562">
    <property type="term" value="P:response to paraquat"/>
    <property type="evidence" value="ECO:0007669"/>
    <property type="project" value="EnsemblMetazoa"/>
</dbReference>
<dbReference type="InterPro" id="IPR057982">
    <property type="entry name" value="TPR_NAA35"/>
</dbReference>
<dbReference type="InterPro" id="IPR057983">
    <property type="entry name" value="NAA35-like_N"/>
</dbReference>
<dbReference type="GO" id="GO:0009408">
    <property type="term" value="P:response to heat"/>
    <property type="evidence" value="ECO:0007669"/>
    <property type="project" value="EnsemblMetazoa"/>
</dbReference>
<evidence type="ECO:0000259" key="7">
    <source>
        <dbReference type="Pfam" id="PF25789"/>
    </source>
</evidence>
<dbReference type="Proteomes" id="UP000005237">
    <property type="component" value="Unassembled WGS sequence"/>
</dbReference>
<reference evidence="8" key="2">
    <citation type="submission" date="2022-06" db="UniProtKB">
        <authorList>
            <consortium name="EnsemblMetazoa"/>
        </authorList>
    </citation>
    <scope>IDENTIFICATION</scope>
    <source>
        <strain evidence="8">DF5081</strain>
    </source>
</reference>
<evidence type="ECO:0000256" key="2">
    <source>
        <dbReference type="ARBA" id="ARBA00006289"/>
    </source>
</evidence>
<evidence type="ECO:0000259" key="6">
    <source>
        <dbReference type="Pfam" id="PF04112"/>
    </source>
</evidence>
<comment type="similarity">
    <text evidence="2">Belongs to the MAK10 family.</text>
</comment>
<evidence type="ECO:0000313" key="9">
    <source>
        <dbReference type="Proteomes" id="UP000005237"/>
    </source>
</evidence>
<dbReference type="AlphaFoldDB" id="A0A8R1E3H1"/>
<keyword evidence="9" id="KW-1185">Reference proteome</keyword>